<comment type="caution">
    <text evidence="1">The sequence shown here is derived from an EMBL/GenBank/DDBJ whole genome shotgun (WGS) entry which is preliminary data.</text>
</comment>
<evidence type="ECO:0000313" key="2">
    <source>
        <dbReference type="Proteomes" id="UP000299102"/>
    </source>
</evidence>
<keyword evidence="2" id="KW-1185">Reference proteome</keyword>
<proteinExistence type="predicted"/>
<evidence type="ECO:0000313" key="1">
    <source>
        <dbReference type="EMBL" id="GBP59485.1"/>
    </source>
</evidence>
<dbReference type="EMBL" id="BGZK01000762">
    <property type="protein sequence ID" value="GBP59485.1"/>
    <property type="molecule type" value="Genomic_DNA"/>
</dbReference>
<accession>A0A4C1XB01</accession>
<organism evidence="1 2">
    <name type="scientific">Eumeta variegata</name>
    <name type="common">Bagworm moth</name>
    <name type="synonym">Eumeta japonica</name>
    <dbReference type="NCBI Taxonomy" id="151549"/>
    <lineage>
        <taxon>Eukaryota</taxon>
        <taxon>Metazoa</taxon>
        <taxon>Ecdysozoa</taxon>
        <taxon>Arthropoda</taxon>
        <taxon>Hexapoda</taxon>
        <taxon>Insecta</taxon>
        <taxon>Pterygota</taxon>
        <taxon>Neoptera</taxon>
        <taxon>Endopterygota</taxon>
        <taxon>Lepidoptera</taxon>
        <taxon>Glossata</taxon>
        <taxon>Ditrysia</taxon>
        <taxon>Tineoidea</taxon>
        <taxon>Psychidae</taxon>
        <taxon>Oiketicinae</taxon>
        <taxon>Eumeta</taxon>
    </lineage>
</organism>
<dbReference type="OrthoDB" id="9995375at2759"/>
<dbReference type="AlphaFoldDB" id="A0A4C1XB01"/>
<sequence>MSIIQMAAFSVSCYLVILDEEQTERTEKLKYIIPLYDSAKAEPLRNAVHRPNLVTTIIKELLCTYRNSMDVACALTRYTVAYTHPRLVRSLQLERYSDANILKDLTNILYLTNRRVEKEFLIVQGFGKRERTRVATIYKTQSLTLKEPLECGLRLKIIYMTVYHTP</sequence>
<reference evidence="1 2" key="1">
    <citation type="journal article" date="2019" name="Commun. Biol.">
        <title>The bagworm genome reveals a unique fibroin gene that provides high tensile strength.</title>
        <authorList>
            <person name="Kono N."/>
            <person name="Nakamura H."/>
            <person name="Ohtoshi R."/>
            <person name="Tomita M."/>
            <person name="Numata K."/>
            <person name="Arakawa K."/>
        </authorList>
    </citation>
    <scope>NUCLEOTIDE SEQUENCE [LARGE SCALE GENOMIC DNA]</scope>
</reference>
<name>A0A4C1XB01_EUMVA</name>
<protein>
    <submittedName>
        <fullName evidence="1">Uncharacterized protein</fullName>
    </submittedName>
</protein>
<gene>
    <name evidence="1" type="ORF">EVAR_35434_1</name>
</gene>
<dbReference type="Proteomes" id="UP000299102">
    <property type="component" value="Unassembled WGS sequence"/>
</dbReference>